<dbReference type="PANTHER" id="PTHR11092">
    <property type="entry name" value="SUGAR NUCLEOTIDE EPIMERASE RELATED"/>
    <property type="match status" value="1"/>
</dbReference>
<keyword evidence="5" id="KW-1185">Reference proteome</keyword>
<dbReference type="Proteomes" id="UP000221653">
    <property type="component" value="Unassembled WGS sequence"/>
</dbReference>
<evidence type="ECO:0000313" key="4">
    <source>
        <dbReference type="EMBL" id="PFG28643.1"/>
    </source>
</evidence>
<dbReference type="InterPro" id="IPR036291">
    <property type="entry name" value="NAD(P)-bd_dom_sf"/>
</dbReference>
<gene>
    <name evidence="4" type="ORF">ATK06_1762</name>
</gene>
<organism evidence="4 5">
    <name type="scientific">Corynebacterium renale</name>
    <dbReference type="NCBI Taxonomy" id="1724"/>
    <lineage>
        <taxon>Bacteria</taxon>
        <taxon>Bacillati</taxon>
        <taxon>Actinomycetota</taxon>
        <taxon>Actinomycetes</taxon>
        <taxon>Mycobacteriales</taxon>
        <taxon>Corynebacteriaceae</taxon>
        <taxon>Corynebacterium</taxon>
    </lineage>
</organism>
<dbReference type="Gene3D" id="3.30.530.20">
    <property type="match status" value="1"/>
</dbReference>
<comment type="similarity">
    <text evidence="1">Belongs to the NAD(P)-dependent epimerase/dehydratase family. SDR39U1 subfamily.</text>
</comment>
<dbReference type="PANTHER" id="PTHR11092:SF0">
    <property type="entry name" value="EPIMERASE FAMILY PROTEIN SDR39U1"/>
    <property type="match status" value="1"/>
</dbReference>
<dbReference type="NCBIfam" id="TIGR01777">
    <property type="entry name" value="yfcH"/>
    <property type="match status" value="1"/>
</dbReference>
<dbReference type="Pfam" id="PF01370">
    <property type="entry name" value="Epimerase"/>
    <property type="match status" value="1"/>
</dbReference>
<dbReference type="STRING" id="1724.GCA_001044175_00393"/>
<dbReference type="SUPFAM" id="SSF51735">
    <property type="entry name" value="NAD(P)-binding Rossmann-fold domains"/>
    <property type="match status" value="1"/>
</dbReference>
<dbReference type="Gene3D" id="3.40.50.720">
    <property type="entry name" value="NAD(P)-binding Rossmann-like Domain"/>
    <property type="match status" value="1"/>
</dbReference>
<evidence type="ECO:0000259" key="3">
    <source>
        <dbReference type="Pfam" id="PF08338"/>
    </source>
</evidence>
<evidence type="ECO:0000259" key="2">
    <source>
        <dbReference type="Pfam" id="PF01370"/>
    </source>
</evidence>
<evidence type="ECO:0000256" key="1">
    <source>
        <dbReference type="ARBA" id="ARBA00009353"/>
    </source>
</evidence>
<evidence type="ECO:0000313" key="5">
    <source>
        <dbReference type="Proteomes" id="UP000221653"/>
    </source>
</evidence>
<dbReference type="SUPFAM" id="SSF55961">
    <property type="entry name" value="Bet v1-like"/>
    <property type="match status" value="1"/>
</dbReference>
<feature type="domain" description="DUF1731" evidence="3">
    <location>
        <begin position="395"/>
        <end position="442"/>
    </location>
</feature>
<comment type="caution">
    <text evidence="4">The sequence shown here is derived from an EMBL/GenBank/DDBJ whole genome shotgun (WGS) entry which is preliminary data.</text>
</comment>
<dbReference type="Pfam" id="PF08338">
    <property type="entry name" value="DUF1731"/>
    <property type="match status" value="1"/>
</dbReference>
<proteinExistence type="inferred from homology"/>
<accession>A0A2A9DPX4</accession>
<dbReference type="InterPro" id="IPR001509">
    <property type="entry name" value="Epimerase_deHydtase"/>
</dbReference>
<dbReference type="InterPro" id="IPR010099">
    <property type="entry name" value="SDR39U1"/>
</dbReference>
<dbReference type="InterPro" id="IPR023393">
    <property type="entry name" value="START-like_dom_sf"/>
</dbReference>
<sequence>MLFNFSDNLPFERETVWDWHTHPGAVQRLTPPFTPMKVSRGASSLSDGTTIFALPAGLKWIAQHLPGPYSPGKRFADKCVNFPLSLTGWTHEHNFSDGSPGSTIVLDSVRTRIPLPPSFMKRIFGYRQNQLRADLERAKEFAVFARESSKPLTIAVTGSSGLVGTALRAQLSTLGHTVIQLVRSQPREKQRLWNPKDPDPSILDGVDAVVHLAGEPIGKPFTQGHVQRLFDSRITPTQLLARLAERSPQCRTFVSASAVGFYGADRGDAVLDETAAQGTGILADLVQRWEEASHEFDGSSLRVVHIRTGIALSGAGGMLPILAALTWTGLAGPIGKGDNWFSWIALDDLTDIYVRAILDATVRGPVNATAPNPVTNAEFMEALGSVLHRPTVLPIPKWTPAILLGRSGRDELAVASQRVSPTTLQTLGHTFRYATVNSALAHELGRNDAS</sequence>
<reference evidence="4 5" key="1">
    <citation type="submission" date="2017-10" db="EMBL/GenBank/DDBJ databases">
        <title>Sequencing the genomes of 1000 actinobacteria strains.</title>
        <authorList>
            <person name="Klenk H.-P."/>
        </authorList>
    </citation>
    <scope>NUCLEOTIDE SEQUENCE [LARGE SCALE GENOMIC DNA]</scope>
    <source>
        <strain evidence="4 5">DSM 20688</strain>
    </source>
</reference>
<dbReference type="AlphaFoldDB" id="A0A2A9DPX4"/>
<protein>
    <recommendedName>
        <fullName evidence="6">TIGR01777 family protein</fullName>
    </recommendedName>
</protein>
<feature type="domain" description="NAD-dependent epimerase/dehydratase" evidence="2">
    <location>
        <begin position="154"/>
        <end position="268"/>
    </location>
</feature>
<dbReference type="EMBL" id="PDJF01000001">
    <property type="protein sequence ID" value="PFG28643.1"/>
    <property type="molecule type" value="Genomic_DNA"/>
</dbReference>
<name>A0A2A9DPX4_9CORY</name>
<evidence type="ECO:0008006" key="6">
    <source>
        <dbReference type="Google" id="ProtNLM"/>
    </source>
</evidence>
<dbReference type="InterPro" id="IPR013549">
    <property type="entry name" value="DUF1731"/>
</dbReference>